<dbReference type="EMBL" id="MU004189">
    <property type="protein sequence ID" value="KAF2495425.1"/>
    <property type="molecule type" value="Genomic_DNA"/>
</dbReference>
<dbReference type="Proteomes" id="UP000799750">
    <property type="component" value="Unassembled WGS sequence"/>
</dbReference>
<dbReference type="AlphaFoldDB" id="A0A6A6QSP8"/>
<evidence type="ECO:0000256" key="1">
    <source>
        <dbReference type="SAM" id="MobiDB-lite"/>
    </source>
</evidence>
<feature type="region of interest" description="Disordered" evidence="1">
    <location>
        <begin position="1"/>
        <end position="21"/>
    </location>
</feature>
<organism evidence="2 3">
    <name type="scientific">Lophium mytilinum</name>
    <dbReference type="NCBI Taxonomy" id="390894"/>
    <lineage>
        <taxon>Eukaryota</taxon>
        <taxon>Fungi</taxon>
        <taxon>Dikarya</taxon>
        <taxon>Ascomycota</taxon>
        <taxon>Pezizomycotina</taxon>
        <taxon>Dothideomycetes</taxon>
        <taxon>Pleosporomycetidae</taxon>
        <taxon>Mytilinidiales</taxon>
        <taxon>Mytilinidiaceae</taxon>
        <taxon>Lophium</taxon>
    </lineage>
</organism>
<reference evidence="2" key="1">
    <citation type="journal article" date="2020" name="Stud. Mycol.">
        <title>101 Dothideomycetes genomes: a test case for predicting lifestyles and emergence of pathogens.</title>
        <authorList>
            <person name="Haridas S."/>
            <person name="Albert R."/>
            <person name="Binder M."/>
            <person name="Bloem J."/>
            <person name="Labutti K."/>
            <person name="Salamov A."/>
            <person name="Andreopoulos B."/>
            <person name="Baker S."/>
            <person name="Barry K."/>
            <person name="Bills G."/>
            <person name="Bluhm B."/>
            <person name="Cannon C."/>
            <person name="Castanera R."/>
            <person name="Culley D."/>
            <person name="Daum C."/>
            <person name="Ezra D."/>
            <person name="Gonzalez J."/>
            <person name="Henrissat B."/>
            <person name="Kuo A."/>
            <person name="Liang C."/>
            <person name="Lipzen A."/>
            <person name="Lutzoni F."/>
            <person name="Magnuson J."/>
            <person name="Mondo S."/>
            <person name="Nolan M."/>
            <person name="Ohm R."/>
            <person name="Pangilinan J."/>
            <person name="Park H.-J."/>
            <person name="Ramirez L."/>
            <person name="Alfaro M."/>
            <person name="Sun H."/>
            <person name="Tritt A."/>
            <person name="Yoshinaga Y."/>
            <person name="Zwiers L.-H."/>
            <person name="Turgeon B."/>
            <person name="Goodwin S."/>
            <person name="Spatafora J."/>
            <person name="Crous P."/>
            <person name="Grigoriev I."/>
        </authorList>
    </citation>
    <scope>NUCLEOTIDE SEQUENCE</scope>
    <source>
        <strain evidence="2">CBS 269.34</strain>
    </source>
</reference>
<feature type="region of interest" description="Disordered" evidence="1">
    <location>
        <begin position="36"/>
        <end position="68"/>
    </location>
</feature>
<keyword evidence="3" id="KW-1185">Reference proteome</keyword>
<name>A0A6A6QSP8_9PEZI</name>
<proteinExistence type="predicted"/>
<evidence type="ECO:0000313" key="2">
    <source>
        <dbReference type="EMBL" id="KAF2495425.1"/>
    </source>
</evidence>
<protein>
    <submittedName>
        <fullName evidence="2">Uncharacterized protein</fullName>
    </submittedName>
</protein>
<sequence>MTLSNTPVKHKPTLAPAKNSELNEAASVVTNQQAKIASKSAPRSAHECGQPGIDETSKSIRTSEPALENNMYKPIERWLSETAKEEYWHTESRT</sequence>
<evidence type="ECO:0000313" key="3">
    <source>
        <dbReference type="Proteomes" id="UP000799750"/>
    </source>
</evidence>
<gene>
    <name evidence="2" type="ORF">BU16DRAFT_561705</name>
</gene>
<accession>A0A6A6QSP8</accession>